<dbReference type="SMART" id="SM00320">
    <property type="entry name" value="WD40"/>
    <property type="match status" value="2"/>
</dbReference>
<proteinExistence type="predicted"/>
<feature type="transmembrane region" description="Helical" evidence="3">
    <location>
        <begin position="37"/>
        <end position="59"/>
    </location>
</feature>
<dbReference type="EMBL" id="QQTP01000006">
    <property type="protein sequence ID" value="RDJ24525.1"/>
    <property type="molecule type" value="Genomic_DNA"/>
</dbReference>
<dbReference type="Gene3D" id="2.130.10.10">
    <property type="entry name" value="YVTN repeat-like/Quinoprotein amine dehydrogenase"/>
    <property type="match status" value="1"/>
</dbReference>
<keyword evidence="1" id="KW-0853">WD repeat</keyword>
<dbReference type="SUPFAM" id="SSF101898">
    <property type="entry name" value="NHL repeat"/>
    <property type="match status" value="1"/>
</dbReference>
<keyword evidence="5" id="KW-1185">Reference proteome</keyword>
<organism evidence="4 5">
    <name type="scientific">Bosea caraganae</name>
    <dbReference type="NCBI Taxonomy" id="2763117"/>
    <lineage>
        <taxon>Bacteria</taxon>
        <taxon>Pseudomonadati</taxon>
        <taxon>Pseudomonadota</taxon>
        <taxon>Alphaproteobacteria</taxon>
        <taxon>Hyphomicrobiales</taxon>
        <taxon>Boseaceae</taxon>
        <taxon>Bosea</taxon>
    </lineage>
</organism>
<dbReference type="Proteomes" id="UP000255207">
    <property type="component" value="Unassembled WGS sequence"/>
</dbReference>
<dbReference type="PROSITE" id="PS50082">
    <property type="entry name" value="WD_REPEATS_2"/>
    <property type="match status" value="1"/>
</dbReference>
<protein>
    <recommendedName>
        <fullName evidence="6">Peptidoglycan binding-like domain-containing protein</fullName>
    </recommendedName>
</protein>
<keyword evidence="3" id="KW-1133">Transmembrane helix</keyword>
<dbReference type="Pfam" id="PF00400">
    <property type="entry name" value="WD40"/>
    <property type="match status" value="1"/>
</dbReference>
<accession>A0A370L5H1</accession>
<evidence type="ECO:0000256" key="2">
    <source>
        <dbReference type="SAM" id="MobiDB-lite"/>
    </source>
</evidence>
<feature type="region of interest" description="Disordered" evidence="2">
    <location>
        <begin position="187"/>
        <end position="212"/>
    </location>
</feature>
<evidence type="ECO:0000313" key="4">
    <source>
        <dbReference type="EMBL" id="RDJ24525.1"/>
    </source>
</evidence>
<dbReference type="AlphaFoldDB" id="A0A370L5H1"/>
<dbReference type="PROSITE" id="PS50294">
    <property type="entry name" value="WD_REPEATS_REGION"/>
    <property type="match status" value="1"/>
</dbReference>
<comment type="caution">
    <text evidence="4">The sequence shown here is derived from an EMBL/GenBank/DDBJ whole genome shotgun (WGS) entry which is preliminary data.</text>
</comment>
<feature type="region of interest" description="Disordered" evidence="2">
    <location>
        <begin position="1"/>
        <end position="22"/>
    </location>
</feature>
<reference evidence="5" key="1">
    <citation type="submission" date="2018-07" db="EMBL/GenBank/DDBJ databases">
        <authorList>
            <person name="Safronova V.I."/>
            <person name="Chirak E.R."/>
            <person name="Sazanova A.L."/>
        </authorList>
    </citation>
    <scope>NUCLEOTIDE SEQUENCE [LARGE SCALE GENOMIC DNA]</scope>
    <source>
        <strain evidence="5">RCAM04685</strain>
    </source>
</reference>
<evidence type="ECO:0000256" key="3">
    <source>
        <dbReference type="SAM" id="Phobius"/>
    </source>
</evidence>
<evidence type="ECO:0000313" key="5">
    <source>
        <dbReference type="Proteomes" id="UP000255207"/>
    </source>
</evidence>
<evidence type="ECO:0000256" key="1">
    <source>
        <dbReference type="PROSITE-ProRule" id="PRU00221"/>
    </source>
</evidence>
<evidence type="ECO:0008006" key="6">
    <source>
        <dbReference type="Google" id="ProtNLM"/>
    </source>
</evidence>
<dbReference type="InterPro" id="IPR015943">
    <property type="entry name" value="WD40/YVTN_repeat-like_dom_sf"/>
</dbReference>
<name>A0A370L5H1_9HYPH</name>
<gene>
    <name evidence="4" type="ORF">DWE98_12595</name>
</gene>
<feature type="repeat" description="WD" evidence="1">
    <location>
        <begin position="507"/>
        <end position="541"/>
    </location>
</feature>
<sequence>MMAAPVDGTQASTVADGGGEQQPGLARWLRSVLRVRGLVLVLAGLVAPLLIALAIGFFMHRVQRDVATSLLLAAVTADNPPAGAAIPLVPGDGISALAWSPAAGGPLFVGLHSGTILSATPGGMVSRQSASRPREPIVSLTPTLDGAEPRPVWLSQEPGLDGAMYQADGGPVPDGLVLPLSNRLFGLSPRRGPGTAQQSQVLTKDPRGQDDPQQQELNGLLDRWGVDATITAARGFRLLPEAEAFVVGYGNGAVRVVNWSGRAPVVIRQTISDADIALLHNGAVVAIAGRDIATGSTVRFATAGANGTINLYRQNPGDYLTLRVLRPAGALTVRGRPAVPNPATIVARDGLSLSRDGRVLMVYGQDGGIHIARLAEGATETEAPVLQRYPLPQLRVQRRGGPWTETLTLSIQRALIRRGFEIGAVDGIRGPVTSARLREFAEENGLGQAAESEIVDALLGAVWRSSAAALSPRGNVFAIAGNDGAIHLVRLPDDPMADPATAQTVALPGHGDVITHLAISADGSYLATAGLDGRLRITDLDKAWLLAGWPLAVSPTGPPIAEMTARPLDSPAAPSAPAAGDDFIIVFGGDASLAAAQDEIARARRAGIGSAVVYLRDDSYRSIAVFADAQAQAAALPVLQSLSPWSRDAYRTRLSAWCPVRRVDEGFTRCDLPPSGVRAN</sequence>
<dbReference type="RefSeq" id="WP_114829621.1">
    <property type="nucleotide sequence ID" value="NZ_QQTO01000033.1"/>
</dbReference>
<keyword evidence="3" id="KW-0472">Membrane</keyword>
<dbReference type="InterPro" id="IPR001680">
    <property type="entry name" value="WD40_rpt"/>
</dbReference>
<keyword evidence="3" id="KW-0812">Transmembrane</keyword>
<dbReference type="OrthoDB" id="9798982at2"/>